<name>A0A6M3KPF7_9ZZZZ</name>
<sequence length="389" mass="41487">MPLNDAFEHNGATILASEAPAPLGPPGSNVIAWVVTAPDKDDSIGFNSPFRVSNTQLAQKLDTTGSELGTAWHAVTEVLKKAAVAQYVIVVPEGATPAETEANIIGGIDPATGKRTGIAALVECAERPTLIAAPGFSHKKPVIDALAAMAKRLRARVVVDGTSTTTEALNTLLDSLGGEGSGHERVYLAESMPQIYSRAAKGDIYVAPSIMAMTAFASVEQWESPGNQSVAINGLSRVIEYNLLDKSTEGDLINKNGGSYFARTSMGGFSLIGNRAVTGKFISFVGLEDVIARKLEASAQSAMAKQMTANFWEQEVKKIDLFVQDLVAAQVIPGGSVYLHPTLNTVESYKNGTWYVVIDYGRYSPNEHTVFHLNSVDNIVNTFIEGVLQ</sequence>
<protein>
    <submittedName>
        <fullName evidence="2">Putative tail protein</fullName>
    </submittedName>
</protein>
<dbReference type="PANTHER" id="PTHR35861:SF1">
    <property type="entry name" value="PHAGE TAIL SHEATH PROTEIN"/>
    <property type="match status" value="1"/>
</dbReference>
<accession>A0A6M3KPF7</accession>
<reference evidence="2" key="1">
    <citation type="submission" date="2020-03" db="EMBL/GenBank/DDBJ databases">
        <title>The deep terrestrial virosphere.</title>
        <authorList>
            <person name="Holmfeldt K."/>
            <person name="Nilsson E."/>
            <person name="Simone D."/>
            <person name="Lopez-Fernandez M."/>
            <person name="Wu X."/>
            <person name="de Brujin I."/>
            <person name="Lundin D."/>
            <person name="Andersson A."/>
            <person name="Bertilsson S."/>
            <person name="Dopson M."/>
        </authorList>
    </citation>
    <scope>NUCLEOTIDE SEQUENCE</scope>
    <source>
        <strain evidence="2">MM415A00294</strain>
        <strain evidence="1">MM415B00522</strain>
    </source>
</reference>
<gene>
    <name evidence="2" type="ORF">MM415A00294_0013</name>
    <name evidence="1" type="ORF">MM415B00522_0013</name>
</gene>
<proteinExistence type="predicted"/>
<dbReference type="InterPro" id="IPR052042">
    <property type="entry name" value="Tail_sheath_structural"/>
</dbReference>
<dbReference type="AlphaFoldDB" id="A0A6M3KPF7"/>
<organism evidence="2">
    <name type="scientific">viral metagenome</name>
    <dbReference type="NCBI Taxonomy" id="1070528"/>
    <lineage>
        <taxon>unclassified sequences</taxon>
        <taxon>metagenomes</taxon>
        <taxon>organismal metagenomes</taxon>
    </lineage>
</organism>
<dbReference type="EMBL" id="MT142508">
    <property type="protein sequence ID" value="QJA83315.1"/>
    <property type="molecule type" value="Genomic_DNA"/>
</dbReference>
<evidence type="ECO:0000313" key="2">
    <source>
        <dbReference type="EMBL" id="QJA83315.1"/>
    </source>
</evidence>
<dbReference type="EMBL" id="MT141517">
    <property type="protein sequence ID" value="QJA64303.1"/>
    <property type="molecule type" value="Genomic_DNA"/>
</dbReference>
<evidence type="ECO:0000313" key="1">
    <source>
        <dbReference type="EMBL" id="QJA64303.1"/>
    </source>
</evidence>
<dbReference type="PANTHER" id="PTHR35861">
    <property type="match status" value="1"/>
</dbReference>